<dbReference type="SUPFAM" id="SSF46955">
    <property type="entry name" value="Putative DNA-binding domain"/>
    <property type="match status" value="1"/>
</dbReference>
<keyword evidence="9" id="KW-0436">Ligase</keyword>
<keyword evidence="16" id="KW-0030">Aminoacyl-tRNA synthetase</keyword>
<dbReference type="InterPro" id="IPR005147">
    <property type="entry name" value="tRNA_synthase_B5-dom"/>
</dbReference>
<evidence type="ECO:0000256" key="16">
    <source>
        <dbReference type="ARBA" id="ARBA00023146"/>
    </source>
</evidence>
<dbReference type="InterPro" id="IPR009061">
    <property type="entry name" value="DNA-bd_dom_put_sf"/>
</dbReference>
<keyword evidence="15" id="KW-0648">Protein biosynthesis</keyword>
<keyword evidence="10" id="KW-0479">Metal-binding</keyword>
<keyword evidence="14" id="KW-0694">RNA-binding</keyword>
<evidence type="ECO:0000256" key="18">
    <source>
        <dbReference type="ARBA" id="ARBA00049255"/>
    </source>
</evidence>
<dbReference type="GO" id="GO:0009328">
    <property type="term" value="C:phenylalanine-tRNA ligase complex"/>
    <property type="evidence" value="ECO:0007669"/>
    <property type="project" value="TreeGrafter"/>
</dbReference>
<dbReference type="Pfam" id="PF01588">
    <property type="entry name" value="tRNA_bind"/>
    <property type="match status" value="1"/>
</dbReference>
<dbReference type="Pfam" id="PF03483">
    <property type="entry name" value="B3_4"/>
    <property type="match status" value="1"/>
</dbReference>
<dbReference type="GO" id="GO:0006432">
    <property type="term" value="P:phenylalanyl-tRNA aminoacylation"/>
    <property type="evidence" value="ECO:0007669"/>
    <property type="project" value="InterPro"/>
</dbReference>
<dbReference type="SMART" id="SM00874">
    <property type="entry name" value="B5"/>
    <property type="match status" value="1"/>
</dbReference>
<evidence type="ECO:0000259" key="20">
    <source>
        <dbReference type="PROSITE" id="PS51483"/>
    </source>
</evidence>
<dbReference type="SMART" id="SM00873">
    <property type="entry name" value="B3_4"/>
    <property type="match status" value="1"/>
</dbReference>
<keyword evidence="13" id="KW-0460">Magnesium</keyword>
<evidence type="ECO:0000313" key="21">
    <source>
        <dbReference type="EMBL" id="SVB25218.1"/>
    </source>
</evidence>
<evidence type="ECO:0000256" key="2">
    <source>
        <dbReference type="ARBA" id="ARBA00004496"/>
    </source>
</evidence>
<evidence type="ECO:0000256" key="9">
    <source>
        <dbReference type="ARBA" id="ARBA00022598"/>
    </source>
</evidence>
<keyword evidence="7" id="KW-0963">Cytoplasm</keyword>
<dbReference type="AlphaFoldDB" id="A0A382CG84"/>
<dbReference type="NCBIfam" id="NF045760">
    <property type="entry name" value="YtpR"/>
    <property type="match status" value="1"/>
</dbReference>
<comment type="subunit">
    <text evidence="4">Tetramer of two alpha and two beta subunits.</text>
</comment>
<comment type="similarity">
    <text evidence="3">Belongs to the phenylalanyl-tRNA synthetase beta subunit family. Type 1 subfamily.</text>
</comment>
<name>A0A382CG84_9ZZZZ</name>
<comment type="cofactor">
    <cofactor evidence="1">
        <name>Mg(2+)</name>
        <dbReference type="ChEBI" id="CHEBI:18420"/>
    </cofactor>
</comment>
<keyword evidence="8" id="KW-0820">tRNA-binding</keyword>
<dbReference type="InterPro" id="IPR004532">
    <property type="entry name" value="Phe-tRNA-ligase_IIc_bsu_bact"/>
</dbReference>
<evidence type="ECO:0000259" key="19">
    <source>
        <dbReference type="PROSITE" id="PS50886"/>
    </source>
</evidence>
<dbReference type="InterPro" id="IPR012340">
    <property type="entry name" value="NA-bd_OB-fold"/>
</dbReference>
<dbReference type="PROSITE" id="PS51483">
    <property type="entry name" value="B5"/>
    <property type="match status" value="1"/>
</dbReference>
<evidence type="ECO:0000256" key="8">
    <source>
        <dbReference type="ARBA" id="ARBA00022555"/>
    </source>
</evidence>
<evidence type="ECO:0000256" key="7">
    <source>
        <dbReference type="ARBA" id="ARBA00022490"/>
    </source>
</evidence>
<dbReference type="Gene3D" id="3.30.56.10">
    <property type="match status" value="2"/>
</dbReference>
<sequence>MIGHEVEQIEPHGHGLDGVIVAEVLEVAKHPSADRLCLCQVSDGSRKPFAVVCGAPNVRVGMKSAFAPVGTQLPDGNKLRRVNIRGIESNGMLCSALELALGEESDGILELTEDAPVGQSFVEYMDLPDCSFNVDLTPNRGDCFSVLGIARDVAAMTSTRLEDVRIEAVAAVSMDEHPVELVAPDGCPRFVARVIANVDMSVESPDWLKERLRRSGLRPISPVVDVTNYVMMEFGQPLHAYDISKVKGPIRPRMAKAGEKLKLLDEKEVELLGNTLVITDDSGPIGMAGIMGGWSTMVSDETSDVFLEAAFFTPQVMAGVARQYGMHTDASVRFERGVDPVNQATAIERATKLLVEICGGDPGPLKDHYDVKNLPAPSLISLRKSRLQRILGVDIPTEEVTRILMDLGFEAEINDDIWQVRVPCFRFDIDVEDALVEEVARIYGYDEIPEVTATGFTPLATATESVIDLESVAEELVARDYQEVVTYSFISDEVNSVIAGENSELVLSNPIASNMSVMRSSLWPGLLAVAATNIARQHDRVRIFEIGKTFHGSLAQPEEVIRVSGLVSGSALREQWG</sequence>
<dbReference type="SUPFAM" id="SSF50249">
    <property type="entry name" value="Nucleic acid-binding proteins"/>
    <property type="match status" value="1"/>
</dbReference>
<proteinExistence type="inferred from homology"/>
<reference evidence="21" key="1">
    <citation type="submission" date="2018-05" db="EMBL/GenBank/DDBJ databases">
        <authorList>
            <person name="Lanie J.A."/>
            <person name="Ng W.-L."/>
            <person name="Kazmierczak K.M."/>
            <person name="Andrzejewski T.M."/>
            <person name="Davidsen T.M."/>
            <person name="Wayne K.J."/>
            <person name="Tettelin H."/>
            <person name="Glass J.I."/>
            <person name="Rusch D."/>
            <person name="Podicherti R."/>
            <person name="Tsui H.-C.T."/>
            <person name="Winkler M.E."/>
        </authorList>
    </citation>
    <scope>NUCLEOTIDE SEQUENCE</scope>
</reference>
<evidence type="ECO:0000256" key="1">
    <source>
        <dbReference type="ARBA" id="ARBA00001946"/>
    </source>
</evidence>
<dbReference type="PANTHER" id="PTHR10947:SF0">
    <property type="entry name" value="PHENYLALANINE--TRNA LIGASE BETA SUBUNIT"/>
    <property type="match status" value="1"/>
</dbReference>
<evidence type="ECO:0000256" key="4">
    <source>
        <dbReference type="ARBA" id="ARBA00011209"/>
    </source>
</evidence>
<dbReference type="InterPro" id="IPR045060">
    <property type="entry name" value="Phe-tRNA-ligase_IIc_bsu"/>
</dbReference>
<keyword evidence="11" id="KW-0547">Nucleotide-binding</keyword>
<protein>
    <recommendedName>
        <fullName evidence="6">Phenylalanine--tRNA ligase beta subunit</fullName>
        <ecNumber evidence="5">6.1.1.20</ecNumber>
    </recommendedName>
    <alternativeName>
        <fullName evidence="17">Phenylalanyl-tRNA synthetase beta subunit</fullName>
    </alternativeName>
</protein>
<dbReference type="NCBIfam" id="TIGR00472">
    <property type="entry name" value="pheT_bact"/>
    <property type="match status" value="1"/>
</dbReference>
<evidence type="ECO:0000256" key="14">
    <source>
        <dbReference type="ARBA" id="ARBA00022884"/>
    </source>
</evidence>
<dbReference type="GO" id="GO:0004826">
    <property type="term" value="F:phenylalanine-tRNA ligase activity"/>
    <property type="evidence" value="ECO:0007669"/>
    <property type="project" value="UniProtKB-EC"/>
</dbReference>
<dbReference type="PROSITE" id="PS50886">
    <property type="entry name" value="TRBD"/>
    <property type="match status" value="1"/>
</dbReference>
<dbReference type="Gene3D" id="2.40.50.140">
    <property type="entry name" value="Nucleic acid-binding proteins"/>
    <property type="match status" value="1"/>
</dbReference>
<dbReference type="SUPFAM" id="SSF56037">
    <property type="entry name" value="PheT/TilS domain"/>
    <property type="match status" value="1"/>
</dbReference>
<evidence type="ECO:0000256" key="15">
    <source>
        <dbReference type="ARBA" id="ARBA00022917"/>
    </source>
</evidence>
<evidence type="ECO:0000256" key="10">
    <source>
        <dbReference type="ARBA" id="ARBA00022723"/>
    </source>
</evidence>
<dbReference type="FunFam" id="3.30.56.10:FF:000002">
    <property type="entry name" value="Phenylalanine--tRNA ligase beta subunit"/>
    <property type="match status" value="1"/>
</dbReference>
<dbReference type="HAMAP" id="MF_00283">
    <property type="entry name" value="Phe_tRNA_synth_beta1"/>
    <property type="match status" value="1"/>
</dbReference>
<dbReference type="InterPro" id="IPR033714">
    <property type="entry name" value="tRNA_bind_bactPheRS"/>
</dbReference>
<dbReference type="InterPro" id="IPR002547">
    <property type="entry name" value="tRNA-bd_dom"/>
</dbReference>
<evidence type="ECO:0000256" key="11">
    <source>
        <dbReference type="ARBA" id="ARBA00022741"/>
    </source>
</evidence>
<dbReference type="PANTHER" id="PTHR10947">
    <property type="entry name" value="PHENYLALANYL-TRNA SYNTHETASE BETA CHAIN AND LEUCINE-RICH REPEAT-CONTAINING PROTEIN 47"/>
    <property type="match status" value="1"/>
</dbReference>
<gene>
    <name evidence="21" type="ORF">METZ01_LOCUS178072</name>
</gene>
<dbReference type="Gene3D" id="3.30.930.10">
    <property type="entry name" value="Bira Bifunctional Protein, Domain 2"/>
    <property type="match status" value="1"/>
</dbReference>
<feature type="domain" description="B5" evidence="20">
    <location>
        <begin position="375"/>
        <end position="450"/>
    </location>
</feature>
<dbReference type="Pfam" id="PF03484">
    <property type="entry name" value="B5"/>
    <property type="match status" value="1"/>
</dbReference>
<dbReference type="InterPro" id="IPR005146">
    <property type="entry name" value="B3/B4_tRNA-bd"/>
</dbReference>
<dbReference type="EC" id="6.1.1.20" evidence="5"/>
<evidence type="ECO:0000256" key="12">
    <source>
        <dbReference type="ARBA" id="ARBA00022840"/>
    </source>
</evidence>
<evidence type="ECO:0000256" key="3">
    <source>
        <dbReference type="ARBA" id="ARBA00008653"/>
    </source>
</evidence>
<dbReference type="FunFam" id="2.40.50.140:FF:000045">
    <property type="entry name" value="Phenylalanine--tRNA ligase beta subunit"/>
    <property type="match status" value="1"/>
</dbReference>
<dbReference type="GO" id="GO:0000049">
    <property type="term" value="F:tRNA binding"/>
    <property type="evidence" value="ECO:0007669"/>
    <property type="project" value="UniProtKB-KW"/>
</dbReference>
<comment type="subcellular location">
    <subcellularLocation>
        <location evidence="2">Cytoplasm</location>
    </subcellularLocation>
</comment>
<dbReference type="GO" id="GO:0000287">
    <property type="term" value="F:magnesium ion binding"/>
    <property type="evidence" value="ECO:0007669"/>
    <property type="project" value="InterPro"/>
</dbReference>
<accession>A0A382CG84</accession>
<organism evidence="21">
    <name type="scientific">marine metagenome</name>
    <dbReference type="NCBI Taxonomy" id="408172"/>
    <lineage>
        <taxon>unclassified sequences</taxon>
        <taxon>metagenomes</taxon>
        <taxon>ecological metagenomes</taxon>
    </lineage>
</organism>
<evidence type="ECO:0000256" key="13">
    <source>
        <dbReference type="ARBA" id="ARBA00022842"/>
    </source>
</evidence>
<feature type="non-terminal residue" evidence="21">
    <location>
        <position position="577"/>
    </location>
</feature>
<dbReference type="GO" id="GO:0005524">
    <property type="term" value="F:ATP binding"/>
    <property type="evidence" value="ECO:0007669"/>
    <property type="project" value="UniProtKB-KW"/>
</dbReference>
<evidence type="ECO:0000256" key="17">
    <source>
        <dbReference type="ARBA" id="ARBA00033189"/>
    </source>
</evidence>
<dbReference type="InterPro" id="IPR045864">
    <property type="entry name" value="aa-tRNA-synth_II/BPL/LPL"/>
</dbReference>
<dbReference type="FunFam" id="3.50.40.10:FF:000001">
    <property type="entry name" value="Phenylalanine--tRNA ligase beta subunit"/>
    <property type="match status" value="1"/>
</dbReference>
<dbReference type="SUPFAM" id="SSF55681">
    <property type="entry name" value="Class II aaRS and biotin synthetases"/>
    <property type="match status" value="1"/>
</dbReference>
<dbReference type="InterPro" id="IPR020825">
    <property type="entry name" value="Phe-tRNA_synthase-like_B3/B4"/>
</dbReference>
<comment type="catalytic activity">
    <reaction evidence="18">
        <text>tRNA(Phe) + L-phenylalanine + ATP = L-phenylalanyl-tRNA(Phe) + AMP + diphosphate + H(+)</text>
        <dbReference type="Rhea" id="RHEA:19413"/>
        <dbReference type="Rhea" id="RHEA-COMP:9668"/>
        <dbReference type="Rhea" id="RHEA-COMP:9699"/>
        <dbReference type="ChEBI" id="CHEBI:15378"/>
        <dbReference type="ChEBI" id="CHEBI:30616"/>
        <dbReference type="ChEBI" id="CHEBI:33019"/>
        <dbReference type="ChEBI" id="CHEBI:58095"/>
        <dbReference type="ChEBI" id="CHEBI:78442"/>
        <dbReference type="ChEBI" id="CHEBI:78531"/>
        <dbReference type="ChEBI" id="CHEBI:456215"/>
        <dbReference type="EC" id="6.1.1.20"/>
    </reaction>
</comment>
<dbReference type="Gene3D" id="3.50.40.10">
    <property type="entry name" value="Phenylalanyl-trna Synthetase, Chain B, domain 3"/>
    <property type="match status" value="1"/>
</dbReference>
<keyword evidence="12" id="KW-0067">ATP-binding</keyword>
<evidence type="ECO:0000256" key="5">
    <source>
        <dbReference type="ARBA" id="ARBA00012814"/>
    </source>
</evidence>
<dbReference type="CDD" id="cd02796">
    <property type="entry name" value="tRNA_bind_bactPheRS"/>
    <property type="match status" value="1"/>
</dbReference>
<feature type="domain" description="TRNA-binding" evidence="19">
    <location>
        <begin position="13"/>
        <end position="122"/>
    </location>
</feature>
<dbReference type="Pfam" id="PF17759">
    <property type="entry name" value="tRNA_synthFbeta"/>
    <property type="match status" value="1"/>
</dbReference>
<dbReference type="EMBL" id="UINC01034414">
    <property type="protein sequence ID" value="SVB25218.1"/>
    <property type="molecule type" value="Genomic_DNA"/>
</dbReference>
<evidence type="ECO:0000256" key="6">
    <source>
        <dbReference type="ARBA" id="ARBA00017032"/>
    </source>
</evidence>
<dbReference type="InterPro" id="IPR041616">
    <property type="entry name" value="PheRS_beta_core"/>
</dbReference>